<accession>A0A218XVM8</accession>
<dbReference type="AlphaFoldDB" id="A0A218XVM8"/>
<dbReference type="GO" id="GO:0003723">
    <property type="term" value="F:RNA binding"/>
    <property type="evidence" value="ECO:0007669"/>
    <property type="project" value="InterPro"/>
</dbReference>
<dbReference type="GO" id="GO:0071004">
    <property type="term" value="C:U2-type prespliceosome"/>
    <property type="evidence" value="ECO:0007669"/>
    <property type="project" value="TreeGrafter"/>
</dbReference>
<dbReference type="PANTHER" id="PTHR15316:SF1">
    <property type="entry name" value="SPLICING FACTOR 3A SUBUNIT 1"/>
    <property type="match status" value="1"/>
</dbReference>
<evidence type="ECO:0000313" key="3">
    <source>
        <dbReference type="EMBL" id="OWM88848.1"/>
    </source>
</evidence>
<dbReference type="GO" id="GO:0045292">
    <property type="term" value="P:mRNA cis splicing, via spliceosome"/>
    <property type="evidence" value="ECO:0007669"/>
    <property type="project" value="InterPro"/>
</dbReference>
<dbReference type="Pfam" id="PF12230">
    <property type="entry name" value="PRP21_like_P"/>
    <property type="match status" value="1"/>
</dbReference>
<dbReference type="Proteomes" id="UP000197138">
    <property type="component" value="Unassembled WGS sequence"/>
</dbReference>
<dbReference type="InterPro" id="IPR022030">
    <property type="entry name" value="SF3A1_dom"/>
</dbReference>
<dbReference type="GO" id="GO:0000381">
    <property type="term" value="P:regulation of alternative mRNA splicing, via spliceosome"/>
    <property type="evidence" value="ECO:0007669"/>
    <property type="project" value="TreeGrafter"/>
</dbReference>
<organism evidence="3 4">
    <name type="scientific">Punica granatum</name>
    <name type="common">Pomegranate</name>
    <dbReference type="NCBI Taxonomy" id="22663"/>
    <lineage>
        <taxon>Eukaryota</taxon>
        <taxon>Viridiplantae</taxon>
        <taxon>Streptophyta</taxon>
        <taxon>Embryophyta</taxon>
        <taxon>Tracheophyta</taxon>
        <taxon>Spermatophyta</taxon>
        <taxon>Magnoliopsida</taxon>
        <taxon>eudicotyledons</taxon>
        <taxon>Gunneridae</taxon>
        <taxon>Pentapetalae</taxon>
        <taxon>rosids</taxon>
        <taxon>malvids</taxon>
        <taxon>Myrtales</taxon>
        <taxon>Lythraceae</taxon>
        <taxon>Punica</taxon>
    </lineage>
</organism>
<protein>
    <recommendedName>
        <fullName evidence="2">Splicing factor 3A subunit 1 conserved domain-containing protein</fullName>
    </recommendedName>
</protein>
<dbReference type="PANTHER" id="PTHR15316">
    <property type="entry name" value="SPLICEOSOME ASSOCIATED PROTEIN 114/SWAP SPLICING FACTOR-RELATED"/>
    <property type="match status" value="1"/>
</dbReference>
<name>A0A218XVM8_PUNGR</name>
<reference evidence="4" key="1">
    <citation type="journal article" date="2017" name="Plant J.">
        <title>The pomegranate (Punica granatum L.) genome and the genomics of punicalagin biosynthesis.</title>
        <authorList>
            <person name="Qin G."/>
            <person name="Xu C."/>
            <person name="Ming R."/>
            <person name="Tang H."/>
            <person name="Guyot R."/>
            <person name="Kramer E.M."/>
            <person name="Hu Y."/>
            <person name="Yi X."/>
            <person name="Qi Y."/>
            <person name="Xu X."/>
            <person name="Gao Z."/>
            <person name="Pan H."/>
            <person name="Jian J."/>
            <person name="Tian Y."/>
            <person name="Yue Z."/>
            <person name="Xu Y."/>
        </authorList>
    </citation>
    <scope>NUCLEOTIDE SEQUENCE [LARGE SCALE GENOMIC DNA]</scope>
    <source>
        <strain evidence="4">cv. Dabenzi</strain>
    </source>
</reference>
<dbReference type="InterPro" id="IPR045146">
    <property type="entry name" value="SF3A1"/>
</dbReference>
<dbReference type="GO" id="GO:0005686">
    <property type="term" value="C:U2 snRNP"/>
    <property type="evidence" value="ECO:0007669"/>
    <property type="project" value="TreeGrafter"/>
</dbReference>
<dbReference type="GO" id="GO:0071013">
    <property type="term" value="C:catalytic step 2 spliceosome"/>
    <property type="evidence" value="ECO:0007669"/>
    <property type="project" value="TreeGrafter"/>
</dbReference>
<evidence type="ECO:0000256" key="1">
    <source>
        <dbReference type="ARBA" id="ARBA00022664"/>
    </source>
</evidence>
<dbReference type="EMBL" id="MTKT01000785">
    <property type="protein sequence ID" value="OWM88848.1"/>
    <property type="molecule type" value="Genomic_DNA"/>
</dbReference>
<proteinExistence type="predicted"/>
<evidence type="ECO:0000259" key="2">
    <source>
        <dbReference type="Pfam" id="PF12230"/>
    </source>
</evidence>
<comment type="caution">
    <text evidence="3">The sequence shown here is derived from an EMBL/GenBank/DDBJ whole genome shotgun (WGS) entry which is preliminary data.</text>
</comment>
<feature type="domain" description="Splicing factor 3A subunit 1 conserved" evidence="2">
    <location>
        <begin position="4"/>
        <end position="77"/>
    </location>
</feature>
<keyword evidence="1" id="KW-0507">mRNA processing</keyword>
<gene>
    <name evidence="3" type="ORF">CDL15_Pgr020802</name>
</gene>
<evidence type="ECO:0000313" key="4">
    <source>
        <dbReference type="Proteomes" id="UP000197138"/>
    </source>
</evidence>
<sequence length="79" mass="9329">MRSSRIRMAMIDWHDFVIVETIDFADDEDKDLPPPMTLEEVIRRSKMTDLEEEEIIEAGKEVKVEMEMDEEELQLAEEA</sequence>